<dbReference type="Gene3D" id="3.90.1200.10">
    <property type="match status" value="1"/>
</dbReference>
<comment type="caution">
    <text evidence="2">The sequence shown here is derived from an EMBL/GenBank/DDBJ whole genome shotgun (WGS) entry which is preliminary data.</text>
</comment>
<dbReference type="SMART" id="SM00587">
    <property type="entry name" value="CHK"/>
    <property type="match status" value="1"/>
</dbReference>
<proteinExistence type="predicted"/>
<dbReference type="InterPro" id="IPR011009">
    <property type="entry name" value="Kinase-like_dom_sf"/>
</dbReference>
<feature type="domain" description="CHK kinase-like" evidence="1">
    <location>
        <begin position="141"/>
        <end position="345"/>
    </location>
</feature>
<dbReference type="AlphaFoldDB" id="A0AAV0VP29"/>
<keyword evidence="3" id="KW-1185">Reference proteome</keyword>
<reference evidence="2 3" key="1">
    <citation type="submission" date="2023-01" db="EMBL/GenBank/DDBJ databases">
        <authorList>
            <person name="Whitehead M."/>
        </authorList>
    </citation>
    <scope>NUCLEOTIDE SEQUENCE [LARGE SCALE GENOMIC DNA]</scope>
</reference>
<gene>
    <name evidence="2" type="ORF">MEUPH1_LOCUS2993</name>
</gene>
<dbReference type="InterPro" id="IPR015897">
    <property type="entry name" value="CHK_kinase-like"/>
</dbReference>
<dbReference type="Proteomes" id="UP001160148">
    <property type="component" value="Unassembled WGS sequence"/>
</dbReference>
<evidence type="ECO:0000259" key="1">
    <source>
        <dbReference type="SMART" id="SM00587"/>
    </source>
</evidence>
<evidence type="ECO:0000313" key="3">
    <source>
        <dbReference type="Proteomes" id="UP001160148"/>
    </source>
</evidence>
<dbReference type="InterPro" id="IPR004119">
    <property type="entry name" value="EcKL"/>
</dbReference>
<dbReference type="Pfam" id="PF02958">
    <property type="entry name" value="EcKL"/>
    <property type="match status" value="1"/>
</dbReference>
<accession>A0AAV0VP29</accession>
<organism evidence="2 3">
    <name type="scientific">Macrosiphum euphorbiae</name>
    <name type="common">potato aphid</name>
    <dbReference type="NCBI Taxonomy" id="13131"/>
    <lineage>
        <taxon>Eukaryota</taxon>
        <taxon>Metazoa</taxon>
        <taxon>Ecdysozoa</taxon>
        <taxon>Arthropoda</taxon>
        <taxon>Hexapoda</taxon>
        <taxon>Insecta</taxon>
        <taxon>Pterygota</taxon>
        <taxon>Neoptera</taxon>
        <taxon>Paraneoptera</taxon>
        <taxon>Hemiptera</taxon>
        <taxon>Sternorrhyncha</taxon>
        <taxon>Aphidomorpha</taxon>
        <taxon>Aphidoidea</taxon>
        <taxon>Aphididae</taxon>
        <taxon>Macrosiphini</taxon>
        <taxon>Macrosiphum</taxon>
    </lineage>
</organism>
<sequence length="426" mass="46139">MCKSRMDYLSTVVFPRAAADGAFGPGAEYVSFRADDCGGQILDDYQFASDIVFGTVTLTGSEWPAGGVPVVVKMKNADARMAAMMNMHEKFYNEHVFYTRLLPVLASSSADPAAVFALFPRFLYSNVTLDGGTDGGQQQVIVLANLAPAGYRANNQKVFLDVGHVLLALRKLGALHGLSYNAKASDSSREGPSFADLCTGSLVETQWFNGHWYMSPRFLSGTGNRGVNALRDLDTDGKYAAPLAQVQATLSGESETMKALLRPAEPLAVLCHGDFCRNNLLYLYDEATGRPVDVAVIDPAQARYASPAIDLSFFLYMNTSDADRVANWDVYVAAYLDGVADVTPAGRAVPLTAADVHAEMRAHGLYGYAHCSFFLPAMVNAVPPDVERLTKSTSEERIQLINESGGQEADRLLASILRHMADRGYV</sequence>
<protein>
    <recommendedName>
        <fullName evidence="1">CHK kinase-like domain-containing protein</fullName>
    </recommendedName>
</protein>
<dbReference type="PANTHER" id="PTHR11012">
    <property type="entry name" value="PROTEIN KINASE-LIKE DOMAIN-CONTAINING"/>
    <property type="match status" value="1"/>
</dbReference>
<dbReference type="PANTHER" id="PTHR11012:SF30">
    <property type="entry name" value="PROTEIN KINASE-LIKE DOMAIN-CONTAINING"/>
    <property type="match status" value="1"/>
</dbReference>
<dbReference type="EMBL" id="CARXXK010000001">
    <property type="protein sequence ID" value="CAI6346044.1"/>
    <property type="molecule type" value="Genomic_DNA"/>
</dbReference>
<dbReference type="SUPFAM" id="SSF56112">
    <property type="entry name" value="Protein kinase-like (PK-like)"/>
    <property type="match status" value="1"/>
</dbReference>
<evidence type="ECO:0000313" key="2">
    <source>
        <dbReference type="EMBL" id="CAI6346044.1"/>
    </source>
</evidence>
<name>A0AAV0VP29_9HEMI</name>